<evidence type="ECO:0000313" key="13">
    <source>
        <dbReference type="Proteomes" id="UP000023067"/>
    </source>
</evidence>
<evidence type="ECO:0000256" key="9">
    <source>
        <dbReference type="SAM" id="MobiDB-lite"/>
    </source>
</evidence>
<keyword evidence="6 12" id="KW-0418">Kinase</keyword>
<evidence type="ECO:0000259" key="11">
    <source>
        <dbReference type="Pfam" id="PF07730"/>
    </source>
</evidence>
<dbReference type="eggNOG" id="COG4585">
    <property type="taxonomic scope" value="Bacteria"/>
</dbReference>
<evidence type="ECO:0000256" key="4">
    <source>
        <dbReference type="ARBA" id="ARBA00022679"/>
    </source>
</evidence>
<evidence type="ECO:0000256" key="8">
    <source>
        <dbReference type="ARBA" id="ARBA00023012"/>
    </source>
</evidence>
<dbReference type="GO" id="GO:0005524">
    <property type="term" value="F:ATP binding"/>
    <property type="evidence" value="ECO:0007669"/>
    <property type="project" value="UniProtKB-KW"/>
</dbReference>
<evidence type="ECO:0000256" key="6">
    <source>
        <dbReference type="ARBA" id="ARBA00022777"/>
    </source>
</evidence>
<keyword evidence="4" id="KW-0808">Transferase</keyword>
<dbReference type="InterPro" id="IPR036890">
    <property type="entry name" value="HATPase_C_sf"/>
</dbReference>
<comment type="caution">
    <text evidence="12">The sequence shown here is derived from an EMBL/GenBank/DDBJ whole genome shotgun (WGS) entry which is preliminary data.</text>
</comment>
<keyword evidence="8" id="KW-0902">Two-component regulatory system</keyword>
<keyword evidence="10" id="KW-1133">Transmembrane helix</keyword>
<name>Z9JMW1_9MICO</name>
<dbReference type="Pfam" id="PF07730">
    <property type="entry name" value="HisKA_3"/>
    <property type="match status" value="1"/>
</dbReference>
<feature type="transmembrane region" description="Helical" evidence="10">
    <location>
        <begin position="123"/>
        <end position="142"/>
    </location>
</feature>
<protein>
    <recommendedName>
        <fullName evidence="2">histidine kinase</fullName>
        <ecNumber evidence="2">2.7.13.3</ecNumber>
    </recommendedName>
</protein>
<dbReference type="STRING" id="396014.BF93_09620"/>
<keyword evidence="13" id="KW-1185">Reference proteome</keyword>
<dbReference type="PATRIC" id="fig|396014.3.peg.3423"/>
<dbReference type="Gene3D" id="1.20.5.1930">
    <property type="match status" value="1"/>
</dbReference>
<dbReference type="GO" id="GO:0016020">
    <property type="term" value="C:membrane"/>
    <property type="evidence" value="ECO:0007669"/>
    <property type="project" value="InterPro"/>
</dbReference>
<feature type="region of interest" description="Disordered" evidence="9">
    <location>
        <begin position="404"/>
        <end position="426"/>
    </location>
</feature>
<dbReference type="GO" id="GO:0046983">
    <property type="term" value="F:protein dimerization activity"/>
    <property type="evidence" value="ECO:0007669"/>
    <property type="project" value="InterPro"/>
</dbReference>
<evidence type="ECO:0000256" key="10">
    <source>
        <dbReference type="SAM" id="Phobius"/>
    </source>
</evidence>
<evidence type="ECO:0000256" key="2">
    <source>
        <dbReference type="ARBA" id="ARBA00012438"/>
    </source>
</evidence>
<sequence>MEDMRDPFSGLSARRRDALLAAGTAVLTLGGLLLTLPLLAEEGLAPLDPTRRALLLVLATAQAVPLLWWRTRPRAALIAVVAVQVAVVVLLQDSEVTYRGIPTILVIARIGAVAAVRRGLALVLAAVAAEVLVRGVVLAGLGRPVLGPMLESTLSAGGTYLLAFLVGVIIAGRAENRRLQRQQERREQDVRLEAALAEERRRIAGELHDVAAHHLSGMVVQAAAVERLVDRDPEAAKAGAASLRRQGKETLDGLRSVVGLLRTGGPVAPVAGLRDLPQLARDARDLGVRVQLEVRGEVPELAPLVDAALYRIAQQSLSNALQHAPGAPVRLELDAQGPMLALRVENPLAPATAPERPDAADGPGGTGLAVMRERAAAIGARLEAGPAEGGIWRVLLQLQLPRPAAGAGAGSGAASGRPSAEDGGAR</sequence>
<dbReference type="EMBL" id="JDYK01000025">
    <property type="protein sequence ID" value="EWS79770.1"/>
    <property type="molecule type" value="Genomic_DNA"/>
</dbReference>
<dbReference type="PANTHER" id="PTHR24421">
    <property type="entry name" value="NITRATE/NITRITE SENSOR PROTEIN NARX-RELATED"/>
    <property type="match status" value="1"/>
</dbReference>
<dbReference type="HOGENOM" id="CLU_000445_20_1_11"/>
<dbReference type="Proteomes" id="UP000023067">
    <property type="component" value="Unassembled WGS sequence"/>
</dbReference>
<accession>Z9JMW1</accession>
<evidence type="ECO:0000256" key="7">
    <source>
        <dbReference type="ARBA" id="ARBA00022840"/>
    </source>
</evidence>
<evidence type="ECO:0000256" key="1">
    <source>
        <dbReference type="ARBA" id="ARBA00000085"/>
    </source>
</evidence>
<dbReference type="InterPro" id="IPR011712">
    <property type="entry name" value="Sig_transdc_His_kin_sub3_dim/P"/>
</dbReference>
<feature type="transmembrane region" description="Helical" evidence="10">
    <location>
        <begin position="75"/>
        <end position="92"/>
    </location>
</feature>
<dbReference type="GO" id="GO:0000155">
    <property type="term" value="F:phosphorelay sensor kinase activity"/>
    <property type="evidence" value="ECO:0007669"/>
    <property type="project" value="InterPro"/>
</dbReference>
<keyword evidence="10" id="KW-0812">Transmembrane</keyword>
<evidence type="ECO:0000256" key="3">
    <source>
        <dbReference type="ARBA" id="ARBA00022553"/>
    </source>
</evidence>
<feature type="transmembrane region" description="Helical" evidence="10">
    <location>
        <begin position="154"/>
        <end position="172"/>
    </location>
</feature>
<dbReference type="OrthoDB" id="227596at2"/>
<keyword evidence="10" id="KW-0472">Membrane</keyword>
<feature type="transmembrane region" description="Helical" evidence="10">
    <location>
        <begin position="50"/>
        <end position="68"/>
    </location>
</feature>
<feature type="domain" description="Signal transduction histidine kinase subgroup 3 dimerisation and phosphoacceptor" evidence="11">
    <location>
        <begin position="199"/>
        <end position="264"/>
    </location>
</feature>
<dbReference type="Gene3D" id="3.30.565.10">
    <property type="entry name" value="Histidine kinase-like ATPase, C-terminal domain"/>
    <property type="match status" value="1"/>
</dbReference>
<reference evidence="12 13" key="1">
    <citation type="submission" date="2014-02" db="EMBL/GenBank/DDBJ databases">
        <title>Genome sequence of Brachybacterium phenoliresistens strain W13A50.</title>
        <authorList>
            <person name="Wang X."/>
        </authorList>
    </citation>
    <scope>NUCLEOTIDE SEQUENCE [LARGE SCALE GENOMIC DNA]</scope>
    <source>
        <strain evidence="12 13">W13A50</strain>
    </source>
</reference>
<proteinExistence type="predicted"/>
<dbReference type="CDD" id="cd16917">
    <property type="entry name" value="HATPase_UhpB-NarQ-NarX-like"/>
    <property type="match status" value="1"/>
</dbReference>
<evidence type="ECO:0000313" key="12">
    <source>
        <dbReference type="EMBL" id="EWS79770.1"/>
    </source>
</evidence>
<gene>
    <name evidence="12" type="ORF">BF93_09620</name>
</gene>
<dbReference type="InterPro" id="IPR050482">
    <property type="entry name" value="Sensor_HK_TwoCompSys"/>
</dbReference>
<organism evidence="12 13">
    <name type="scientific">Brachybacterium phenoliresistens</name>
    <dbReference type="NCBI Taxonomy" id="396014"/>
    <lineage>
        <taxon>Bacteria</taxon>
        <taxon>Bacillati</taxon>
        <taxon>Actinomycetota</taxon>
        <taxon>Actinomycetes</taxon>
        <taxon>Micrococcales</taxon>
        <taxon>Dermabacteraceae</taxon>
        <taxon>Brachybacterium</taxon>
    </lineage>
</organism>
<dbReference type="SUPFAM" id="SSF55874">
    <property type="entry name" value="ATPase domain of HSP90 chaperone/DNA topoisomerase II/histidine kinase"/>
    <property type="match status" value="1"/>
</dbReference>
<keyword evidence="7" id="KW-0067">ATP-binding</keyword>
<dbReference type="PANTHER" id="PTHR24421:SF10">
    <property type="entry name" value="NITRATE_NITRITE SENSOR PROTEIN NARQ"/>
    <property type="match status" value="1"/>
</dbReference>
<dbReference type="AlphaFoldDB" id="Z9JMW1"/>
<comment type="catalytic activity">
    <reaction evidence="1">
        <text>ATP + protein L-histidine = ADP + protein N-phospho-L-histidine.</text>
        <dbReference type="EC" id="2.7.13.3"/>
    </reaction>
</comment>
<dbReference type="EC" id="2.7.13.3" evidence="2"/>
<keyword evidence="5" id="KW-0547">Nucleotide-binding</keyword>
<keyword evidence="3" id="KW-0597">Phosphoprotein</keyword>
<feature type="transmembrane region" description="Helical" evidence="10">
    <location>
        <begin position="98"/>
        <end position="116"/>
    </location>
</feature>
<evidence type="ECO:0000256" key="5">
    <source>
        <dbReference type="ARBA" id="ARBA00022741"/>
    </source>
</evidence>